<dbReference type="InterPro" id="IPR001471">
    <property type="entry name" value="AP2/ERF_dom"/>
</dbReference>
<dbReference type="InterPro" id="IPR044808">
    <property type="entry name" value="ERF_plant"/>
</dbReference>
<evidence type="ECO:0000256" key="1">
    <source>
        <dbReference type="ARBA" id="ARBA00004123"/>
    </source>
</evidence>
<gene>
    <name evidence="7" type="ORF">KI387_043136</name>
</gene>
<evidence type="ECO:0000256" key="4">
    <source>
        <dbReference type="ARBA" id="ARBA00023163"/>
    </source>
</evidence>
<comment type="caution">
    <text evidence="7">The sequence shown here is derived from an EMBL/GenBank/DDBJ whole genome shotgun (WGS) entry which is preliminary data.</text>
</comment>
<dbReference type="FunFam" id="3.30.730.10:FF:000001">
    <property type="entry name" value="Ethylene-responsive transcription factor 2"/>
    <property type="match status" value="1"/>
</dbReference>
<dbReference type="SUPFAM" id="SSF54171">
    <property type="entry name" value="DNA-binding domain"/>
    <property type="match status" value="1"/>
</dbReference>
<evidence type="ECO:0000313" key="7">
    <source>
        <dbReference type="EMBL" id="KAH9291676.1"/>
    </source>
</evidence>
<dbReference type="GO" id="GO:0003677">
    <property type="term" value="F:DNA binding"/>
    <property type="evidence" value="ECO:0007669"/>
    <property type="project" value="UniProtKB-KW"/>
</dbReference>
<dbReference type="GO" id="GO:0003700">
    <property type="term" value="F:DNA-binding transcription factor activity"/>
    <property type="evidence" value="ECO:0007669"/>
    <property type="project" value="InterPro"/>
</dbReference>
<name>A0AA38C2D5_TAXCH</name>
<dbReference type="Proteomes" id="UP000824469">
    <property type="component" value="Unassembled WGS sequence"/>
</dbReference>
<feature type="non-terminal residue" evidence="7">
    <location>
        <position position="1"/>
    </location>
</feature>
<dbReference type="AlphaFoldDB" id="A0AA38C2D5"/>
<feature type="domain" description="AP2/ERF" evidence="6">
    <location>
        <begin position="43"/>
        <end position="100"/>
    </location>
</feature>
<dbReference type="PROSITE" id="PS51032">
    <property type="entry name" value="AP2_ERF"/>
    <property type="match status" value="1"/>
</dbReference>
<dbReference type="CDD" id="cd00018">
    <property type="entry name" value="AP2"/>
    <property type="match status" value="1"/>
</dbReference>
<dbReference type="GO" id="GO:0009873">
    <property type="term" value="P:ethylene-activated signaling pathway"/>
    <property type="evidence" value="ECO:0007669"/>
    <property type="project" value="InterPro"/>
</dbReference>
<evidence type="ECO:0000256" key="5">
    <source>
        <dbReference type="ARBA" id="ARBA00023242"/>
    </source>
</evidence>
<dbReference type="Pfam" id="PF00847">
    <property type="entry name" value="AP2"/>
    <property type="match status" value="1"/>
</dbReference>
<organism evidence="7 8">
    <name type="scientific">Taxus chinensis</name>
    <name type="common">Chinese yew</name>
    <name type="synonym">Taxus wallichiana var. chinensis</name>
    <dbReference type="NCBI Taxonomy" id="29808"/>
    <lineage>
        <taxon>Eukaryota</taxon>
        <taxon>Viridiplantae</taxon>
        <taxon>Streptophyta</taxon>
        <taxon>Embryophyta</taxon>
        <taxon>Tracheophyta</taxon>
        <taxon>Spermatophyta</taxon>
        <taxon>Pinopsida</taxon>
        <taxon>Pinidae</taxon>
        <taxon>Conifers II</taxon>
        <taxon>Cupressales</taxon>
        <taxon>Taxaceae</taxon>
        <taxon>Taxus</taxon>
    </lineage>
</organism>
<dbReference type="PANTHER" id="PTHR31190:SF167">
    <property type="entry name" value="ETHYLENE-RESPONSIVE TRANSCRIPTION FACTOR ERF112"/>
    <property type="match status" value="1"/>
</dbReference>
<keyword evidence="8" id="KW-1185">Reference proteome</keyword>
<comment type="subcellular location">
    <subcellularLocation>
        <location evidence="1">Nucleus</location>
    </subcellularLocation>
</comment>
<evidence type="ECO:0000256" key="3">
    <source>
        <dbReference type="ARBA" id="ARBA00023125"/>
    </source>
</evidence>
<accession>A0AA38C2D5</accession>
<keyword evidence="4" id="KW-0804">Transcription</keyword>
<evidence type="ECO:0000313" key="8">
    <source>
        <dbReference type="Proteomes" id="UP000824469"/>
    </source>
</evidence>
<protein>
    <recommendedName>
        <fullName evidence="6">AP2/ERF domain-containing protein</fullName>
    </recommendedName>
</protein>
<sequence length="292" mass="33443">YARKQRENRSDSLHETFKINDVEIPAFFEACSNSQKQQQRKKHYRGVRQRPWGKWAAEIRDPKKRARIWLGTFHTAEDAAKAYDDAALKFRGSRAKLNFPERAFLTHHNNNYNSNVGRDVIDKNVSITSCCANFAAISEIKDSSSTTTRRTSAPLQCRVETSKGTAFSDLSQRGYFVPLCFSQSSKFDNQRIDVDQLNNFLPYDATQRYSGFTRSQQQQLAVSVTQSHSSLSHEPILIPTKYTDHSLSVSNRYLHQPQREMLLGQHLPLSVDNIAQQNLHVFPGKGYRSNIL</sequence>
<keyword evidence="3" id="KW-0238">DNA-binding</keyword>
<evidence type="ECO:0000259" key="6">
    <source>
        <dbReference type="PROSITE" id="PS51032"/>
    </source>
</evidence>
<dbReference type="InterPro" id="IPR016177">
    <property type="entry name" value="DNA-bd_dom_sf"/>
</dbReference>
<dbReference type="SMART" id="SM00380">
    <property type="entry name" value="AP2"/>
    <property type="match status" value="1"/>
</dbReference>
<keyword evidence="2" id="KW-0805">Transcription regulation</keyword>
<dbReference type="Gene3D" id="3.30.730.10">
    <property type="entry name" value="AP2/ERF domain"/>
    <property type="match status" value="1"/>
</dbReference>
<dbReference type="InterPro" id="IPR036955">
    <property type="entry name" value="AP2/ERF_dom_sf"/>
</dbReference>
<reference evidence="7 8" key="1">
    <citation type="journal article" date="2021" name="Nat. Plants">
        <title>The Taxus genome provides insights into paclitaxel biosynthesis.</title>
        <authorList>
            <person name="Xiong X."/>
            <person name="Gou J."/>
            <person name="Liao Q."/>
            <person name="Li Y."/>
            <person name="Zhou Q."/>
            <person name="Bi G."/>
            <person name="Li C."/>
            <person name="Du R."/>
            <person name="Wang X."/>
            <person name="Sun T."/>
            <person name="Guo L."/>
            <person name="Liang H."/>
            <person name="Lu P."/>
            <person name="Wu Y."/>
            <person name="Zhang Z."/>
            <person name="Ro D.K."/>
            <person name="Shang Y."/>
            <person name="Huang S."/>
            <person name="Yan J."/>
        </authorList>
    </citation>
    <scope>NUCLEOTIDE SEQUENCE [LARGE SCALE GENOMIC DNA]</scope>
    <source>
        <strain evidence="7">Ta-2019</strain>
    </source>
</reference>
<dbReference type="PANTHER" id="PTHR31190">
    <property type="entry name" value="DNA-BINDING DOMAIN"/>
    <property type="match status" value="1"/>
</dbReference>
<keyword evidence="5" id="KW-0539">Nucleus</keyword>
<dbReference type="PRINTS" id="PR00367">
    <property type="entry name" value="ETHRSPELEMNT"/>
</dbReference>
<evidence type="ECO:0000256" key="2">
    <source>
        <dbReference type="ARBA" id="ARBA00023015"/>
    </source>
</evidence>
<dbReference type="EMBL" id="JAHRHJ020003464">
    <property type="protein sequence ID" value="KAH9291676.1"/>
    <property type="molecule type" value="Genomic_DNA"/>
</dbReference>
<dbReference type="GO" id="GO:0005634">
    <property type="term" value="C:nucleus"/>
    <property type="evidence" value="ECO:0007669"/>
    <property type="project" value="UniProtKB-SubCell"/>
</dbReference>
<proteinExistence type="predicted"/>